<dbReference type="InterPro" id="IPR036271">
    <property type="entry name" value="Tet_transcr_reg_TetR-rel_C_sf"/>
</dbReference>
<gene>
    <name evidence="4" type="ORF">SAMN04488107_2052</name>
</gene>
<proteinExistence type="predicted"/>
<dbReference type="RefSeq" id="WP_176449928.1">
    <property type="nucleotide sequence ID" value="NZ_FZOH01000003.1"/>
</dbReference>
<dbReference type="Pfam" id="PF17940">
    <property type="entry name" value="TetR_C_31"/>
    <property type="match status" value="1"/>
</dbReference>
<dbReference type="GO" id="GO:0000976">
    <property type="term" value="F:transcription cis-regulatory region binding"/>
    <property type="evidence" value="ECO:0007669"/>
    <property type="project" value="TreeGrafter"/>
</dbReference>
<dbReference type="SUPFAM" id="SSF48498">
    <property type="entry name" value="Tetracyclin repressor-like, C-terminal domain"/>
    <property type="match status" value="1"/>
</dbReference>
<accession>A0A239D8F3</accession>
<evidence type="ECO:0000313" key="4">
    <source>
        <dbReference type="EMBL" id="SNS28655.1"/>
    </source>
</evidence>
<dbReference type="InterPro" id="IPR009057">
    <property type="entry name" value="Homeodomain-like_sf"/>
</dbReference>
<feature type="domain" description="HTH tetR-type" evidence="3">
    <location>
        <begin position="18"/>
        <end position="78"/>
    </location>
</feature>
<evidence type="ECO:0000313" key="5">
    <source>
        <dbReference type="Proteomes" id="UP000198386"/>
    </source>
</evidence>
<dbReference type="Proteomes" id="UP000198386">
    <property type="component" value="Unassembled WGS sequence"/>
</dbReference>
<dbReference type="EMBL" id="FZOH01000003">
    <property type="protein sequence ID" value="SNS28655.1"/>
    <property type="molecule type" value="Genomic_DNA"/>
</dbReference>
<evidence type="ECO:0000259" key="3">
    <source>
        <dbReference type="PROSITE" id="PS50977"/>
    </source>
</evidence>
<dbReference type="PRINTS" id="PR00455">
    <property type="entry name" value="HTHTETR"/>
</dbReference>
<feature type="DNA-binding region" description="H-T-H motif" evidence="2">
    <location>
        <begin position="41"/>
        <end position="60"/>
    </location>
</feature>
<sequence>MPDEIDDGTGPAGSARGARRRDQLVRAGLELLAERGWSGLTARAVAERAGTHQGLVHYHFGGLPSLKRAVAETAVLEVFEPAVAALTAETSWPAGVAAVLRTTAQPEEPRAARITAELVVASLQDPEVGELVRSALADARARLVPWLSATGEAEPQGLATLLLAALDGLVLHRLLDPALALDDVAAAAEALAAAASPSPSADPGTRP</sequence>
<dbReference type="Pfam" id="PF00440">
    <property type="entry name" value="TetR_N"/>
    <property type="match status" value="1"/>
</dbReference>
<keyword evidence="1 2" id="KW-0238">DNA-binding</keyword>
<dbReference type="PANTHER" id="PTHR30055:SF226">
    <property type="entry name" value="HTH-TYPE TRANSCRIPTIONAL REGULATOR PKSA"/>
    <property type="match status" value="1"/>
</dbReference>
<organism evidence="4 5">
    <name type="scientific">Geodermatophilus saharensis</name>
    <dbReference type="NCBI Taxonomy" id="1137994"/>
    <lineage>
        <taxon>Bacteria</taxon>
        <taxon>Bacillati</taxon>
        <taxon>Actinomycetota</taxon>
        <taxon>Actinomycetes</taxon>
        <taxon>Geodermatophilales</taxon>
        <taxon>Geodermatophilaceae</taxon>
        <taxon>Geodermatophilus</taxon>
    </lineage>
</organism>
<dbReference type="Gene3D" id="1.10.357.10">
    <property type="entry name" value="Tetracycline Repressor, domain 2"/>
    <property type="match status" value="1"/>
</dbReference>
<dbReference type="AlphaFoldDB" id="A0A239D8F3"/>
<dbReference type="PROSITE" id="PS50977">
    <property type="entry name" value="HTH_TETR_2"/>
    <property type="match status" value="1"/>
</dbReference>
<dbReference type="GO" id="GO:0003700">
    <property type="term" value="F:DNA-binding transcription factor activity"/>
    <property type="evidence" value="ECO:0007669"/>
    <property type="project" value="TreeGrafter"/>
</dbReference>
<evidence type="ECO:0000256" key="2">
    <source>
        <dbReference type="PROSITE-ProRule" id="PRU00335"/>
    </source>
</evidence>
<name>A0A239D8F3_9ACTN</name>
<protein>
    <submittedName>
        <fullName evidence="4">Transcriptional regulator, TetR family</fullName>
    </submittedName>
</protein>
<dbReference type="InterPro" id="IPR050109">
    <property type="entry name" value="HTH-type_TetR-like_transc_reg"/>
</dbReference>
<dbReference type="PANTHER" id="PTHR30055">
    <property type="entry name" value="HTH-TYPE TRANSCRIPTIONAL REGULATOR RUTR"/>
    <property type="match status" value="1"/>
</dbReference>
<keyword evidence="5" id="KW-1185">Reference proteome</keyword>
<dbReference type="InterPro" id="IPR001647">
    <property type="entry name" value="HTH_TetR"/>
</dbReference>
<evidence type="ECO:0000256" key="1">
    <source>
        <dbReference type="ARBA" id="ARBA00023125"/>
    </source>
</evidence>
<dbReference type="InterPro" id="IPR041583">
    <property type="entry name" value="TetR_C_31"/>
</dbReference>
<dbReference type="SUPFAM" id="SSF46689">
    <property type="entry name" value="Homeodomain-like"/>
    <property type="match status" value="1"/>
</dbReference>
<reference evidence="5" key="1">
    <citation type="submission" date="2017-06" db="EMBL/GenBank/DDBJ databases">
        <authorList>
            <person name="Varghese N."/>
            <person name="Submissions S."/>
        </authorList>
    </citation>
    <scope>NUCLEOTIDE SEQUENCE [LARGE SCALE GENOMIC DNA]</scope>
    <source>
        <strain evidence="5">DSM 45423</strain>
    </source>
</reference>